<accession>X1ERY8</accession>
<evidence type="ECO:0000256" key="1">
    <source>
        <dbReference type="SAM" id="Phobius"/>
    </source>
</evidence>
<keyword evidence="1" id="KW-0472">Membrane</keyword>
<reference evidence="2" key="1">
    <citation type="journal article" date="2014" name="Front. Microbiol.">
        <title>High frequency of phylogenetically diverse reductive dehalogenase-homologous genes in deep subseafloor sedimentary metagenomes.</title>
        <authorList>
            <person name="Kawai M."/>
            <person name="Futagami T."/>
            <person name="Toyoda A."/>
            <person name="Takaki Y."/>
            <person name="Nishi S."/>
            <person name="Hori S."/>
            <person name="Arai W."/>
            <person name="Tsubouchi T."/>
            <person name="Morono Y."/>
            <person name="Uchiyama I."/>
            <person name="Ito T."/>
            <person name="Fujiyama A."/>
            <person name="Inagaki F."/>
            <person name="Takami H."/>
        </authorList>
    </citation>
    <scope>NUCLEOTIDE SEQUENCE</scope>
    <source>
        <strain evidence="2">Expedition CK06-06</strain>
    </source>
</reference>
<proteinExistence type="predicted"/>
<keyword evidence="1" id="KW-1133">Transmembrane helix</keyword>
<name>X1ERY8_9ZZZZ</name>
<keyword evidence="1" id="KW-0812">Transmembrane</keyword>
<feature type="transmembrane region" description="Helical" evidence="1">
    <location>
        <begin position="6"/>
        <end position="31"/>
    </location>
</feature>
<organism evidence="2">
    <name type="scientific">marine sediment metagenome</name>
    <dbReference type="NCBI Taxonomy" id="412755"/>
    <lineage>
        <taxon>unclassified sequences</taxon>
        <taxon>metagenomes</taxon>
        <taxon>ecological metagenomes</taxon>
    </lineage>
</organism>
<dbReference type="EMBL" id="BARU01001690">
    <property type="protein sequence ID" value="GAH19909.1"/>
    <property type="molecule type" value="Genomic_DNA"/>
</dbReference>
<sequence length="53" mass="5891">MIVLRLIPVLGDVLAGLIWVLGVVLWIILMIKAYQGAMFKLPWAGDLAEKKVD</sequence>
<evidence type="ECO:0000313" key="2">
    <source>
        <dbReference type="EMBL" id="GAH19909.1"/>
    </source>
</evidence>
<protein>
    <submittedName>
        <fullName evidence="2">Uncharacterized protein</fullName>
    </submittedName>
</protein>
<gene>
    <name evidence="2" type="ORF">S03H2_04299</name>
</gene>
<dbReference type="AlphaFoldDB" id="X1ERY8"/>
<comment type="caution">
    <text evidence="2">The sequence shown here is derived from an EMBL/GenBank/DDBJ whole genome shotgun (WGS) entry which is preliminary data.</text>
</comment>